<dbReference type="InterPro" id="IPR000182">
    <property type="entry name" value="GNAT_dom"/>
</dbReference>
<dbReference type="PANTHER" id="PTHR43877">
    <property type="entry name" value="AMINOALKYLPHOSPHONATE N-ACETYLTRANSFERASE-RELATED-RELATED"/>
    <property type="match status" value="1"/>
</dbReference>
<feature type="domain" description="N-acetyltransferase" evidence="3">
    <location>
        <begin position="4"/>
        <end position="166"/>
    </location>
</feature>
<dbReference type="PROSITE" id="PS51186">
    <property type="entry name" value="GNAT"/>
    <property type="match status" value="1"/>
</dbReference>
<dbReference type="InterPro" id="IPR016181">
    <property type="entry name" value="Acyl_CoA_acyltransferase"/>
</dbReference>
<keyword evidence="2" id="KW-0012">Acyltransferase</keyword>
<evidence type="ECO:0000259" key="3">
    <source>
        <dbReference type="PROSITE" id="PS51186"/>
    </source>
</evidence>
<dbReference type="AlphaFoldDB" id="A0A6J4I118"/>
<evidence type="ECO:0000313" key="4">
    <source>
        <dbReference type="EMBL" id="CAA9239474.1"/>
    </source>
</evidence>
<protein>
    <submittedName>
        <fullName evidence="4">Acetyltransferase, GNAT family</fullName>
    </submittedName>
</protein>
<dbReference type="InterPro" id="IPR050832">
    <property type="entry name" value="Bact_Acetyltransf"/>
</dbReference>
<reference evidence="4" key="1">
    <citation type="submission" date="2020-02" db="EMBL/GenBank/DDBJ databases">
        <authorList>
            <person name="Meier V. D."/>
        </authorList>
    </citation>
    <scope>NUCLEOTIDE SEQUENCE</scope>
    <source>
        <strain evidence="4">AVDCRST_MAG95</strain>
    </source>
</reference>
<keyword evidence="1 4" id="KW-0808">Transferase</keyword>
<organism evidence="4">
    <name type="scientific">uncultured Adhaeribacter sp</name>
    <dbReference type="NCBI Taxonomy" id="448109"/>
    <lineage>
        <taxon>Bacteria</taxon>
        <taxon>Pseudomonadati</taxon>
        <taxon>Bacteroidota</taxon>
        <taxon>Cytophagia</taxon>
        <taxon>Cytophagales</taxon>
        <taxon>Hymenobacteraceae</taxon>
        <taxon>Adhaeribacter</taxon>
        <taxon>environmental samples</taxon>
    </lineage>
</organism>
<gene>
    <name evidence="4" type="ORF">AVDCRST_MAG95-1365</name>
</gene>
<name>A0A6J4I118_9BACT</name>
<dbReference type="EMBL" id="CADCTJ010000426">
    <property type="protein sequence ID" value="CAA9239474.1"/>
    <property type="molecule type" value="Genomic_DNA"/>
</dbReference>
<proteinExistence type="predicted"/>
<dbReference type="GO" id="GO:0016747">
    <property type="term" value="F:acyltransferase activity, transferring groups other than amino-acyl groups"/>
    <property type="evidence" value="ECO:0007669"/>
    <property type="project" value="InterPro"/>
</dbReference>
<accession>A0A6J4I118</accession>
<evidence type="ECO:0000256" key="2">
    <source>
        <dbReference type="ARBA" id="ARBA00023315"/>
    </source>
</evidence>
<sequence>MEQTTIRRAQAPQDIPLIIDLGEQTWAPTYAHILAADQLAYMFAEIYNHQALQTQMNNGQIFLILYQNQTPAGFASYSRQAEPGVFKLNKIYVSPAYQGLNYGRLLINKVQEMASAAGGQTLELNVNRQNPARAFYEKCGFTVAREEDVPIGPYWMNDYVMQKNLLPN</sequence>
<evidence type="ECO:0000256" key="1">
    <source>
        <dbReference type="ARBA" id="ARBA00022679"/>
    </source>
</evidence>
<dbReference type="SUPFAM" id="SSF55729">
    <property type="entry name" value="Acyl-CoA N-acyltransferases (Nat)"/>
    <property type="match status" value="1"/>
</dbReference>
<dbReference type="Gene3D" id="3.40.630.30">
    <property type="match status" value="1"/>
</dbReference>
<dbReference type="CDD" id="cd04301">
    <property type="entry name" value="NAT_SF"/>
    <property type="match status" value="1"/>
</dbReference>
<dbReference type="PANTHER" id="PTHR43877:SF2">
    <property type="entry name" value="AMINOALKYLPHOSPHONATE N-ACETYLTRANSFERASE-RELATED"/>
    <property type="match status" value="1"/>
</dbReference>
<dbReference type="Pfam" id="PF13673">
    <property type="entry name" value="Acetyltransf_10"/>
    <property type="match status" value="1"/>
</dbReference>